<evidence type="ECO:0000259" key="1">
    <source>
        <dbReference type="Pfam" id="PF20815"/>
    </source>
</evidence>
<dbReference type="EMBL" id="JAABNT010000041">
    <property type="protein sequence ID" value="NEK25127.1"/>
    <property type="molecule type" value="Genomic_DNA"/>
</dbReference>
<dbReference type="InterPro" id="IPR049311">
    <property type="entry name" value="GIY_YIG_cat"/>
</dbReference>
<dbReference type="Pfam" id="PF20815">
    <property type="entry name" value="GIY_YIG_2"/>
    <property type="match status" value="1"/>
</dbReference>
<gene>
    <name evidence="2" type="ORF">GV827_22430</name>
</gene>
<name>A0A6P0CGR6_9RHOB</name>
<evidence type="ECO:0000313" key="3">
    <source>
        <dbReference type="Proteomes" id="UP000468591"/>
    </source>
</evidence>
<accession>A0A6P0CGR6</accession>
<keyword evidence="3" id="KW-1185">Reference proteome</keyword>
<organism evidence="2 3">
    <name type="scientific">Sulfitobacter sediminilitoris</name>
    <dbReference type="NCBI Taxonomy" id="2698830"/>
    <lineage>
        <taxon>Bacteria</taxon>
        <taxon>Pseudomonadati</taxon>
        <taxon>Pseudomonadota</taxon>
        <taxon>Alphaproteobacteria</taxon>
        <taxon>Rhodobacterales</taxon>
        <taxon>Roseobacteraceae</taxon>
        <taxon>Sulfitobacter</taxon>
    </lineage>
</organism>
<protein>
    <recommendedName>
        <fullName evidence="1">GIY-YIG catalytic domain-containing protein</fullName>
    </recommendedName>
</protein>
<dbReference type="Proteomes" id="UP000468591">
    <property type="component" value="Unassembled WGS sequence"/>
</dbReference>
<sequence>MEVDRNAVRRLLEPERLIKPSNLLAYIKENQIIHGMYGWWFDYSLPDVPRVGCLELEDKHLLYIGIAPPKSQPTRSGSATPMKSRLWRNHLRGSVRSSTLRLSLAALLKHELDLGFYRDSGGRVRMIKEHEDKLTTWIKNHAGVSVEQNNTPWQLEEALVSNGPPLPLNLSMSHHPFRPTLSGLRTALGRD</sequence>
<comment type="caution">
    <text evidence="2">The sequence shown here is derived from an EMBL/GenBank/DDBJ whole genome shotgun (WGS) entry which is preliminary data.</text>
</comment>
<reference evidence="2 3" key="1">
    <citation type="submission" date="2020-01" db="EMBL/GenBank/DDBJ databases">
        <title>Sulfitobacter sediminilitoris sp. nov., isolated from a tidal flat.</title>
        <authorList>
            <person name="Park S."/>
            <person name="Yoon J.-H."/>
        </authorList>
    </citation>
    <scope>NUCLEOTIDE SEQUENCE [LARGE SCALE GENOMIC DNA]</scope>
    <source>
        <strain evidence="2 3">JBTF-M27</strain>
    </source>
</reference>
<feature type="domain" description="GIY-YIG catalytic" evidence="1">
    <location>
        <begin position="35"/>
        <end position="185"/>
    </location>
</feature>
<evidence type="ECO:0000313" key="2">
    <source>
        <dbReference type="EMBL" id="NEK25127.1"/>
    </source>
</evidence>
<dbReference type="AlphaFoldDB" id="A0A6P0CGR6"/>
<proteinExistence type="predicted"/>
<dbReference type="RefSeq" id="WP_164356438.1">
    <property type="nucleotide sequence ID" value="NZ_JAABNT010000041.1"/>
</dbReference>